<dbReference type="PANTHER" id="PTHR42855:SF1">
    <property type="entry name" value="ABC TRANSPORTER DOMAIN-CONTAINING PROTEIN"/>
    <property type="match status" value="1"/>
</dbReference>
<keyword evidence="3" id="KW-0067">ATP-binding</keyword>
<dbReference type="STRING" id="1321372.GCA_000478745_00639"/>
<dbReference type="CDD" id="cd03221">
    <property type="entry name" value="ABCF_EF-3"/>
    <property type="match status" value="2"/>
</dbReference>
<dbReference type="InterPro" id="IPR003439">
    <property type="entry name" value="ABC_transporter-like_ATP-bd"/>
</dbReference>
<dbReference type="Gene3D" id="3.40.50.300">
    <property type="entry name" value="P-loop containing nucleotide triphosphate hydrolases"/>
    <property type="match status" value="2"/>
</dbReference>
<dbReference type="InterPro" id="IPR032781">
    <property type="entry name" value="ABC_tran_Xtn"/>
</dbReference>
<dbReference type="FunFam" id="3.40.50.300:FF:000011">
    <property type="entry name" value="Putative ABC transporter ATP-binding component"/>
    <property type="match status" value="1"/>
</dbReference>
<dbReference type="Pfam" id="PF12848">
    <property type="entry name" value="ABC_tran_Xtn"/>
    <property type="match status" value="1"/>
</dbReference>
<dbReference type="GO" id="GO:0005524">
    <property type="term" value="F:ATP binding"/>
    <property type="evidence" value="ECO:0007669"/>
    <property type="project" value="UniProtKB-KW"/>
</dbReference>
<protein>
    <submittedName>
        <fullName evidence="5">ABC transporter ATPase</fullName>
    </submittedName>
</protein>
<dbReference type="InterPro" id="IPR051309">
    <property type="entry name" value="ABCF_ATPase"/>
</dbReference>
<dbReference type="InterPro" id="IPR037118">
    <property type="entry name" value="Val-tRNA_synth_C_sf"/>
</dbReference>
<proteinExistence type="predicted"/>
<evidence type="ECO:0000256" key="2">
    <source>
        <dbReference type="ARBA" id="ARBA00022741"/>
    </source>
</evidence>
<dbReference type="PROSITE" id="PS50893">
    <property type="entry name" value="ABC_TRANSPORTER_2"/>
    <property type="match status" value="2"/>
</dbReference>
<dbReference type="Pfam" id="PF16326">
    <property type="entry name" value="ABC_tran_CTD"/>
    <property type="match status" value="1"/>
</dbReference>
<evidence type="ECO:0000313" key="5">
    <source>
        <dbReference type="EMBL" id="CYW39496.1"/>
    </source>
</evidence>
<dbReference type="Proteomes" id="UP000069526">
    <property type="component" value="Unassembled WGS sequence"/>
</dbReference>
<evidence type="ECO:0000256" key="1">
    <source>
        <dbReference type="ARBA" id="ARBA00022737"/>
    </source>
</evidence>
<dbReference type="EMBL" id="FIJK01000036">
    <property type="protein sequence ID" value="CYW39496.1"/>
    <property type="molecule type" value="Genomic_DNA"/>
</dbReference>
<dbReference type="PANTHER" id="PTHR42855">
    <property type="entry name" value="ABC TRANSPORTER ATP-BINDING SUBUNIT"/>
    <property type="match status" value="1"/>
</dbReference>
<dbReference type="AlphaFoldDB" id="A0A0Z8P596"/>
<name>A0A0Z8P596_STRSU</name>
<dbReference type="InterPro" id="IPR003593">
    <property type="entry name" value="AAA+_ATPase"/>
</dbReference>
<keyword evidence="1" id="KW-0677">Repeat</keyword>
<keyword evidence="2" id="KW-0547">Nucleotide-binding</keyword>
<dbReference type="SMART" id="SM00382">
    <property type="entry name" value="AAA"/>
    <property type="match status" value="2"/>
</dbReference>
<dbReference type="GO" id="GO:0003677">
    <property type="term" value="F:DNA binding"/>
    <property type="evidence" value="ECO:0007669"/>
    <property type="project" value="InterPro"/>
</dbReference>
<evidence type="ECO:0000259" key="4">
    <source>
        <dbReference type="PROSITE" id="PS50893"/>
    </source>
</evidence>
<dbReference type="Gene3D" id="1.10.287.380">
    <property type="entry name" value="Valyl-tRNA synthetase, C-terminal domain"/>
    <property type="match status" value="1"/>
</dbReference>
<dbReference type="InterPro" id="IPR027417">
    <property type="entry name" value="P-loop_NTPase"/>
</dbReference>
<dbReference type="FunFam" id="3.40.50.300:FF:000309">
    <property type="entry name" value="ABC transporter ATP-binding protein"/>
    <property type="match status" value="1"/>
</dbReference>
<dbReference type="SUPFAM" id="SSF52540">
    <property type="entry name" value="P-loop containing nucleoside triphosphate hydrolases"/>
    <property type="match status" value="2"/>
</dbReference>
<reference evidence="5 6" key="1">
    <citation type="submission" date="2016-02" db="EMBL/GenBank/DDBJ databases">
        <authorList>
            <consortium name="Pathogen Informatics"/>
        </authorList>
    </citation>
    <scope>NUCLEOTIDE SEQUENCE [LARGE SCALE GENOMIC DNA]</scope>
    <source>
        <strain evidence="5 6">SS1013</strain>
    </source>
</reference>
<evidence type="ECO:0000313" key="6">
    <source>
        <dbReference type="Proteomes" id="UP000069526"/>
    </source>
</evidence>
<feature type="domain" description="ABC transporter" evidence="4">
    <location>
        <begin position="317"/>
        <end position="534"/>
    </location>
</feature>
<dbReference type="RefSeq" id="WP_044766800.1">
    <property type="nucleotide sequence ID" value="NZ_CEIH01000034.1"/>
</dbReference>
<dbReference type="Pfam" id="PF00005">
    <property type="entry name" value="ABC_tran"/>
    <property type="match status" value="2"/>
</dbReference>
<dbReference type="GO" id="GO:0016887">
    <property type="term" value="F:ATP hydrolysis activity"/>
    <property type="evidence" value="ECO:0007669"/>
    <property type="project" value="InterPro"/>
</dbReference>
<gene>
    <name evidence="5" type="ORF">ERS132539_01488</name>
</gene>
<sequence length="622" mass="70971">MSDFIVEHLTKSVGDKTVFADLSFIIHQGDRIGIIGVNGTGKTTLLDVLSGRIGFDGDVSPFRTKNAYKIAYLTQEPDFDESKTVLDTVLSSDLRETQLIREYELLLSHYDEAGQARLEKVMAEMDSLNAWEIESQVKTVLSKLGLSDLNKTVAELSGGLRRRVQLAQVLLGNADLLLLDEPTNHLDIDTIEWLTTFLKNTKKSVLFITHDRYFLDNVATWIFELDRASLTEYQGNYQDYVRLKAEQDERDAALRHKKEQLYKQELAWMRRQPQARATKQQARINRFHDLKGDLTNKIDDSELEINFETSRIGKKVINFENVSFSYPDKPILKDFNLLIQNKDRIGIVGDNGKGKSTLLNLIAGDLQADSGRLDIGETIRIGYFSQTIKGLDESKRVINFLQEVAEEAKTTSGMVSIAELLEQFLFPRNTHGTLIEKLSGGEKKRLYLLKILLQRPNVLLLDEPTNDLDIATLTVLEHFLQGFTGPVITVSHDRYFLDKVATKILAFEDSGIQTFFGNYTDYLDEKAFLASSSAISLEKPREKTEKVKENKKRMSYFEKQEWATIEEDIAGLEERIAAIEAEMLTCGSDFTKLSDLQKELYEKNDLLLEKYERYEYLSELEG</sequence>
<dbReference type="InterPro" id="IPR032524">
    <property type="entry name" value="ABC_tran_C"/>
</dbReference>
<organism evidence="5 6">
    <name type="scientific">Streptococcus suis</name>
    <dbReference type="NCBI Taxonomy" id="1307"/>
    <lineage>
        <taxon>Bacteria</taxon>
        <taxon>Bacillati</taxon>
        <taxon>Bacillota</taxon>
        <taxon>Bacilli</taxon>
        <taxon>Lactobacillales</taxon>
        <taxon>Streptococcaceae</taxon>
        <taxon>Streptococcus</taxon>
    </lineage>
</organism>
<feature type="domain" description="ABC transporter" evidence="4">
    <location>
        <begin position="4"/>
        <end position="252"/>
    </location>
</feature>
<evidence type="ECO:0000256" key="3">
    <source>
        <dbReference type="ARBA" id="ARBA00022840"/>
    </source>
</evidence>
<accession>A0A0Z8P596</accession>